<dbReference type="AlphaFoldDB" id="A0A485LLC7"/>
<gene>
    <name evidence="3" type="primary">Aste57867_22942</name>
    <name evidence="2" type="ORF">As57867_022871</name>
    <name evidence="3" type="ORF">ASTE57867_22942</name>
</gene>
<evidence type="ECO:0000259" key="1">
    <source>
        <dbReference type="Pfam" id="PF03457"/>
    </source>
</evidence>
<accession>A0A485LLC7</accession>
<proteinExistence type="predicted"/>
<evidence type="ECO:0000313" key="2">
    <source>
        <dbReference type="EMBL" id="KAF0685117.1"/>
    </source>
</evidence>
<reference evidence="2" key="2">
    <citation type="submission" date="2019-06" db="EMBL/GenBank/DDBJ databases">
        <title>Genomics analysis of Aphanomyces spp. identifies a new class of oomycete effector associated with host adaptation.</title>
        <authorList>
            <person name="Gaulin E."/>
        </authorList>
    </citation>
    <scope>NUCLEOTIDE SEQUENCE</scope>
    <source>
        <strain evidence="2">CBS 578.67</strain>
    </source>
</reference>
<organism evidence="3 4">
    <name type="scientific">Aphanomyces stellatus</name>
    <dbReference type="NCBI Taxonomy" id="120398"/>
    <lineage>
        <taxon>Eukaryota</taxon>
        <taxon>Sar</taxon>
        <taxon>Stramenopiles</taxon>
        <taxon>Oomycota</taxon>
        <taxon>Saprolegniomycetes</taxon>
        <taxon>Saprolegniales</taxon>
        <taxon>Verrucalvaceae</taxon>
        <taxon>Aphanomyces</taxon>
    </lineage>
</organism>
<evidence type="ECO:0000313" key="3">
    <source>
        <dbReference type="EMBL" id="VFT99592.1"/>
    </source>
</evidence>
<feature type="domain" description="Helicase-associated" evidence="1">
    <location>
        <begin position="107"/>
        <end position="177"/>
    </location>
</feature>
<sequence>MPQPKLRSRADSRLSISFLLNDPKPKVFSSVSMEHQLLLVQAAQLTQHSRPFLPTLFSVPAAQPFPAALHGTTLNVGAYRDAHKRKKLAPAIVAQLDALGFVWDLKRYKWQLHLHALSLYKATFGDTLVPQSFVVPAQAPWPASLHGVPLGRVVGTLRQSMAGLSQAKRAALDALGFTWTLTKLKFSWEDKLLALQTFAVRGHLNVPPGFVVPDQDPAWPPSTWCMPLHQVMHNLRFSGQTGEKKAALDALGFTWHSNQRTKYAWPDKLLALKTYKQLFGHVVVPRSFQVPRGHSDWPEVTWDLQLGVLVNNLRTRDQPSDRRLQLDVLGFVWDTMAFHWQVNLLALRTFHRLHGHVRVPQTFQVPLESDQWPNETWGMKLGWVVTTLRRTRDSIAASRCEELDQLGFVWDNTTNHCTSTVQTNSA</sequence>
<feature type="domain" description="Helicase-associated" evidence="1">
    <location>
        <begin position="339"/>
        <end position="408"/>
    </location>
</feature>
<dbReference type="Proteomes" id="UP000332933">
    <property type="component" value="Unassembled WGS sequence"/>
</dbReference>
<dbReference type="PANTHER" id="PTHR37066:SF1">
    <property type="entry name" value="LNS2_PITP DOMAIN-CONTAINING PROTEIN"/>
    <property type="match status" value="1"/>
</dbReference>
<dbReference type="PANTHER" id="PTHR37066">
    <property type="entry name" value="HELICASE-ASSOCIATED"/>
    <property type="match status" value="1"/>
</dbReference>
<protein>
    <submittedName>
        <fullName evidence="3">Aste57867_22942 protein</fullName>
    </submittedName>
</protein>
<reference evidence="3 4" key="1">
    <citation type="submission" date="2019-03" db="EMBL/GenBank/DDBJ databases">
        <authorList>
            <person name="Gaulin E."/>
            <person name="Dumas B."/>
        </authorList>
    </citation>
    <scope>NUCLEOTIDE SEQUENCE [LARGE SCALE GENOMIC DNA]</scope>
    <source>
        <strain evidence="3">CBS 568.67</strain>
    </source>
</reference>
<dbReference type="EMBL" id="VJMH01007219">
    <property type="protein sequence ID" value="KAF0685117.1"/>
    <property type="molecule type" value="Genomic_DNA"/>
</dbReference>
<name>A0A485LLC7_9STRA</name>
<feature type="domain" description="Helicase-associated" evidence="1">
    <location>
        <begin position="263"/>
        <end position="331"/>
    </location>
</feature>
<dbReference type="InterPro" id="IPR005114">
    <property type="entry name" value="Helicase_assoc"/>
</dbReference>
<keyword evidence="4" id="KW-1185">Reference proteome</keyword>
<dbReference type="EMBL" id="CAADRA010007245">
    <property type="protein sequence ID" value="VFT99592.1"/>
    <property type="molecule type" value="Genomic_DNA"/>
</dbReference>
<dbReference type="OrthoDB" id="70932at2759"/>
<dbReference type="Pfam" id="PF03457">
    <property type="entry name" value="HA"/>
    <property type="match status" value="3"/>
</dbReference>
<evidence type="ECO:0000313" key="4">
    <source>
        <dbReference type="Proteomes" id="UP000332933"/>
    </source>
</evidence>